<dbReference type="AlphaFoldDB" id="A0A5P3VEM6"/>
<organism evidence="2 3">
    <name type="scientific">Cupriavidus oxalaticus</name>
    <dbReference type="NCBI Taxonomy" id="96344"/>
    <lineage>
        <taxon>Bacteria</taxon>
        <taxon>Pseudomonadati</taxon>
        <taxon>Pseudomonadota</taxon>
        <taxon>Betaproteobacteria</taxon>
        <taxon>Burkholderiales</taxon>
        <taxon>Burkholderiaceae</taxon>
        <taxon>Cupriavidus</taxon>
    </lineage>
</organism>
<protein>
    <submittedName>
        <fullName evidence="2">Transposase</fullName>
    </submittedName>
</protein>
<name>A0A5P3VEM6_9BURK</name>
<sequence length="151" mass="17693">MRATFTQIIFLTRLAKTLNCLLARPWANVAQSRHGWRRVLRCLLQRRRRCGAERFVNRRYSEEQIRSYLAEAASGVPVRELCARYGFSDASFYGWRARYGDQSQNDARDGRKLRELQEENARLKSMLADALLKLELLRNRTGRRQGSGKDR</sequence>
<dbReference type="Proteomes" id="UP000325743">
    <property type="component" value="Chromosome 1"/>
</dbReference>
<dbReference type="InterPro" id="IPR009057">
    <property type="entry name" value="Homeodomain-like_sf"/>
</dbReference>
<dbReference type="SUPFAM" id="SSF46689">
    <property type="entry name" value="Homeodomain-like"/>
    <property type="match status" value="1"/>
</dbReference>
<dbReference type="PANTHER" id="PTHR33609">
    <property type="entry name" value="LOW CALCIUM RESPONSE LOCUS PROTEIN S"/>
    <property type="match status" value="1"/>
</dbReference>
<proteinExistence type="predicted"/>
<dbReference type="InterPro" id="IPR002514">
    <property type="entry name" value="Transposase_8"/>
</dbReference>
<evidence type="ECO:0000313" key="3">
    <source>
        <dbReference type="Proteomes" id="UP000325743"/>
    </source>
</evidence>
<dbReference type="OrthoDB" id="9816028at2"/>
<dbReference type="GO" id="GO:0004803">
    <property type="term" value="F:transposase activity"/>
    <property type="evidence" value="ECO:0007669"/>
    <property type="project" value="InterPro"/>
</dbReference>
<accession>A0A5P3VEM6</accession>
<reference evidence="2 3" key="1">
    <citation type="submission" date="2018-09" db="EMBL/GenBank/DDBJ databases">
        <title>Complete genome sequence of Cupriavidus oxalaticus T2, a bacterium capable of phenol tolerance and degradation.</title>
        <authorList>
            <person name="Yan J."/>
        </authorList>
    </citation>
    <scope>NUCLEOTIDE SEQUENCE [LARGE SCALE GENOMIC DNA]</scope>
    <source>
        <strain evidence="2 3">T2</strain>
    </source>
</reference>
<dbReference type="InterPro" id="IPR052546">
    <property type="entry name" value="Transposase_8_domain"/>
</dbReference>
<gene>
    <name evidence="2" type="ORF">D2917_05205</name>
</gene>
<dbReference type="EMBL" id="CP032518">
    <property type="protein sequence ID" value="QEZ43691.1"/>
    <property type="molecule type" value="Genomic_DNA"/>
</dbReference>
<dbReference type="Pfam" id="PF01527">
    <property type="entry name" value="HTH_Tnp_1"/>
    <property type="match status" value="1"/>
</dbReference>
<evidence type="ECO:0000256" key="1">
    <source>
        <dbReference type="SAM" id="Coils"/>
    </source>
</evidence>
<evidence type="ECO:0000313" key="2">
    <source>
        <dbReference type="EMBL" id="QEZ43691.1"/>
    </source>
</evidence>
<dbReference type="GO" id="GO:0003677">
    <property type="term" value="F:DNA binding"/>
    <property type="evidence" value="ECO:0007669"/>
    <property type="project" value="InterPro"/>
</dbReference>
<dbReference type="GO" id="GO:0006313">
    <property type="term" value="P:DNA transposition"/>
    <property type="evidence" value="ECO:0007669"/>
    <property type="project" value="InterPro"/>
</dbReference>
<feature type="coiled-coil region" evidence="1">
    <location>
        <begin position="113"/>
        <end position="140"/>
    </location>
</feature>
<dbReference type="PANTHER" id="PTHR33609:SF1">
    <property type="entry name" value="TRANSPOSASE"/>
    <property type="match status" value="1"/>
</dbReference>
<keyword evidence="1" id="KW-0175">Coiled coil</keyword>